<reference evidence="12 13" key="1">
    <citation type="submission" date="2017-12" db="EMBL/GenBank/DDBJ databases">
        <title>Sequencing, de novo assembly and annotation of complete genome of a new Thraustochytrid species, strain FCC1311.</title>
        <authorList>
            <person name="Sedici K."/>
            <person name="Godart F."/>
            <person name="Aiese Cigliano R."/>
            <person name="Sanseverino W."/>
            <person name="Barakat M."/>
            <person name="Ortet P."/>
            <person name="Marechal E."/>
            <person name="Cagnac O."/>
            <person name="Amato A."/>
        </authorList>
    </citation>
    <scope>NUCLEOTIDE SEQUENCE [LARGE SCALE GENOMIC DNA]</scope>
</reference>
<evidence type="ECO:0000256" key="3">
    <source>
        <dbReference type="ARBA" id="ARBA00022664"/>
    </source>
</evidence>
<gene>
    <name evidence="12" type="ORF">FCC1311_100262</name>
</gene>
<keyword evidence="5 10" id="KW-0694">RNA-binding</keyword>
<evidence type="ECO:0000256" key="1">
    <source>
        <dbReference type="ARBA" id="ARBA00004123"/>
    </source>
</evidence>
<evidence type="ECO:0000256" key="8">
    <source>
        <dbReference type="ARBA" id="ARBA00023274"/>
    </source>
</evidence>
<keyword evidence="3 10" id="KW-0507">mRNA processing</keyword>
<sequence>MVGKEVIVKLKWGHEYKGYLVSFDSYFNLQLSGTQEFLNGAFEGSIGEVLIRTNNVLYVRKVPEDDGAAAA</sequence>
<feature type="domain" description="Sm" evidence="11">
    <location>
        <begin position="1"/>
        <end position="65"/>
    </location>
</feature>
<organism evidence="12 13">
    <name type="scientific">Hondaea fermentalgiana</name>
    <dbReference type="NCBI Taxonomy" id="2315210"/>
    <lineage>
        <taxon>Eukaryota</taxon>
        <taxon>Sar</taxon>
        <taxon>Stramenopiles</taxon>
        <taxon>Bigyra</taxon>
        <taxon>Labyrinthulomycetes</taxon>
        <taxon>Thraustochytrida</taxon>
        <taxon>Thraustochytriidae</taxon>
        <taxon>Hondaea</taxon>
    </lineage>
</organism>
<proteinExistence type="inferred from homology"/>
<dbReference type="InterPro" id="IPR010920">
    <property type="entry name" value="LSM_dom_sf"/>
</dbReference>
<evidence type="ECO:0000256" key="5">
    <source>
        <dbReference type="ARBA" id="ARBA00022884"/>
    </source>
</evidence>
<dbReference type="PANTHER" id="PTHR11021:SF0">
    <property type="entry name" value="SMALL NUCLEAR RIBONUCLEOPROTEIN F"/>
    <property type="match status" value="1"/>
</dbReference>
<protein>
    <recommendedName>
        <fullName evidence="9">Sm protein F</fullName>
    </recommendedName>
</protein>
<keyword evidence="6 10" id="KW-0508">mRNA splicing</keyword>
<dbReference type="FunCoup" id="A0A2R5GYJ2">
    <property type="interactions" value="327"/>
</dbReference>
<dbReference type="OrthoDB" id="409625at2759"/>
<dbReference type="SMART" id="SM00651">
    <property type="entry name" value="Sm"/>
    <property type="match status" value="1"/>
</dbReference>
<dbReference type="CDD" id="cd01722">
    <property type="entry name" value="Sm_F"/>
    <property type="match status" value="1"/>
</dbReference>
<dbReference type="GO" id="GO:0034715">
    <property type="term" value="C:pICln-Sm protein complex"/>
    <property type="evidence" value="ECO:0007669"/>
    <property type="project" value="TreeGrafter"/>
</dbReference>
<dbReference type="InterPro" id="IPR016487">
    <property type="entry name" value="Lsm6/sSmF"/>
</dbReference>
<keyword evidence="4 10" id="KW-0747">Spliceosome</keyword>
<evidence type="ECO:0000256" key="7">
    <source>
        <dbReference type="ARBA" id="ARBA00023242"/>
    </source>
</evidence>
<dbReference type="Pfam" id="PF01423">
    <property type="entry name" value="LSM"/>
    <property type="match status" value="1"/>
</dbReference>
<evidence type="ECO:0000313" key="12">
    <source>
        <dbReference type="EMBL" id="GBG33803.1"/>
    </source>
</evidence>
<dbReference type="EMBL" id="BEYU01000170">
    <property type="protein sequence ID" value="GBG33803.1"/>
    <property type="molecule type" value="Genomic_DNA"/>
</dbReference>
<keyword evidence="7 10" id="KW-0539">Nucleus</keyword>
<comment type="subcellular location">
    <subcellularLocation>
        <location evidence="1 10">Nucleus</location>
    </subcellularLocation>
</comment>
<comment type="similarity">
    <text evidence="2 10">Belongs to the snRNP Sm proteins family. SmF/LSm6 subfamily.</text>
</comment>
<accession>A0A2R5GYJ2</accession>
<dbReference type="InParanoid" id="A0A2R5GYJ2"/>
<dbReference type="Proteomes" id="UP000241890">
    <property type="component" value="Unassembled WGS sequence"/>
</dbReference>
<dbReference type="InterPro" id="IPR047575">
    <property type="entry name" value="Sm"/>
</dbReference>
<evidence type="ECO:0000256" key="4">
    <source>
        <dbReference type="ARBA" id="ARBA00022728"/>
    </source>
</evidence>
<evidence type="ECO:0000256" key="9">
    <source>
        <dbReference type="ARBA" id="ARBA00030144"/>
    </source>
</evidence>
<dbReference type="SUPFAM" id="SSF50182">
    <property type="entry name" value="Sm-like ribonucleoproteins"/>
    <property type="match status" value="1"/>
</dbReference>
<evidence type="ECO:0000313" key="13">
    <source>
        <dbReference type="Proteomes" id="UP000241890"/>
    </source>
</evidence>
<dbReference type="GO" id="GO:0003723">
    <property type="term" value="F:RNA binding"/>
    <property type="evidence" value="ECO:0007669"/>
    <property type="project" value="UniProtKB-UniRule"/>
</dbReference>
<evidence type="ECO:0000256" key="2">
    <source>
        <dbReference type="ARBA" id="ARBA00007927"/>
    </source>
</evidence>
<dbReference type="GO" id="GO:0000398">
    <property type="term" value="P:mRNA splicing, via spliceosome"/>
    <property type="evidence" value="ECO:0007669"/>
    <property type="project" value="InterPro"/>
</dbReference>
<dbReference type="GO" id="GO:0071013">
    <property type="term" value="C:catalytic step 2 spliceosome"/>
    <property type="evidence" value="ECO:0007669"/>
    <property type="project" value="TreeGrafter"/>
</dbReference>
<keyword evidence="13" id="KW-1185">Reference proteome</keyword>
<evidence type="ECO:0000259" key="11">
    <source>
        <dbReference type="PROSITE" id="PS52002"/>
    </source>
</evidence>
<dbReference type="AlphaFoldDB" id="A0A2R5GYJ2"/>
<keyword evidence="8 10" id="KW-0687">Ribonucleoprotein</keyword>
<dbReference type="PANTHER" id="PTHR11021">
    <property type="entry name" value="SMALL NUCLEAR RIBONUCLEOPROTEIN F SNRNP-F"/>
    <property type="match status" value="1"/>
</dbReference>
<dbReference type="InterPro" id="IPR034100">
    <property type="entry name" value="Sm_F"/>
</dbReference>
<dbReference type="PROSITE" id="PS52002">
    <property type="entry name" value="SM"/>
    <property type="match status" value="1"/>
</dbReference>
<dbReference type="Gene3D" id="2.30.30.100">
    <property type="match status" value="1"/>
</dbReference>
<name>A0A2R5GYJ2_9STRA</name>
<comment type="caution">
    <text evidence="12">The sequence shown here is derived from an EMBL/GenBank/DDBJ whole genome shotgun (WGS) entry which is preliminary data.</text>
</comment>
<dbReference type="GO" id="GO:0005685">
    <property type="term" value="C:U1 snRNP"/>
    <property type="evidence" value="ECO:0007669"/>
    <property type="project" value="TreeGrafter"/>
</dbReference>
<dbReference type="PIRSF" id="PIRSF006609">
    <property type="entry name" value="snRNP_SmF"/>
    <property type="match status" value="1"/>
</dbReference>
<evidence type="ECO:0000256" key="10">
    <source>
        <dbReference type="PIRNR" id="PIRNR006609"/>
    </source>
</evidence>
<dbReference type="InterPro" id="IPR001163">
    <property type="entry name" value="Sm_dom_euk/arc"/>
</dbReference>
<evidence type="ECO:0000256" key="6">
    <source>
        <dbReference type="ARBA" id="ARBA00023187"/>
    </source>
</evidence>